<evidence type="ECO:0000313" key="2">
    <source>
        <dbReference type="EMBL" id="OEL32826.1"/>
    </source>
</evidence>
<dbReference type="PANTHER" id="PTHR33087:SF51">
    <property type="entry name" value="CCHC-TYPE DOMAIN-CONTAINING PROTEIN"/>
    <property type="match status" value="1"/>
</dbReference>
<organism evidence="2 3">
    <name type="scientific">Dichanthelium oligosanthes</name>
    <dbReference type="NCBI Taxonomy" id="888268"/>
    <lineage>
        <taxon>Eukaryota</taxon>
        <taxon>Viridiplantae</taxon>
        <taxon>Streptophyta</taxon>
        <taxon>Embryophyta</taxon>
        <taxon>Tracheophyta</taxon>
        <taxon>Spermatophyta</taxon>
        <taxon>Magnoliopsida</taxon>
        <taxon>Liliopsida</taxon>
        <taxon>Poales</taxon>
        <taxon>Poaceae</taxon>
        <taxon>PACMAD clade</taxon>
        <taxon>Panicoideae</taxon>
        <taxon>Panicodae</taxon>
        <taxon>Paniceae</taxon>
        <taxon>Dichantheliinae</taxon>
        <taxon>Dichanthelium</taxon>
    </lineage>
</organism>
<feature type="region of interest" description="Disordered" evidence="1">
    <location>
        <begin position="268"/>
        <end position="300"/>
    </location>
</feature>
<dbReference type="Proteomes" id="UP000095767">
    <property type="component" value="Unassembled WGS sequence"/>
</dbReference>
<feature type="compositionally biased region" description="Low complexity" evidence="1">
    <location>
        <begin position="140"/>
        <end position="152"/>
    </location>
</feature>
<dbReference type="AlphaFoldDB" id="A0A1E5W616"/>
<protein>
    <recommendedName>
        <fullName evidence="4">DUF4283 domain-containing protein</fullName>
    </recommendedName>
</protein>
<feature type="region of interest" description="Disordered" evidence="1">
    <location>
        <begin position="181"/>
        <end position="238"/>
    </location>
</feature>
<feature type="region of interest" description="Disordered" evidence="1">
    <location>
        <begin position="110"/>
        <end position="154"/>
    </location>
</feature>
<reference evidence="2 3" key="1">
    <citation type="submission" date="2016-09" db="EMBL/GenBank/DDBJ databases">
        <title>The draft genome of Dichanthelium oligosanthes: A C3 panicoid grass species.</title>
        <authorList>
            <person name="Studer A.J."/>
            <person name="Schnable J.C."/>
            <person name="Brutnell T.P."/>
        </authorList>
    </citation>
    <scope>NUCLEOTIDE SEQUENCE [LARGE SCALE GENOMIC DNA]</scope>
    <source>
        <strain evidence="3">cv. Kellogg 1175</strain>
        <tissue evidence="2">Leaf</tissue>
    </source>
</reference>
<evidence type="ECO:0000313" key="3">
    <source>
        <dbReference type="Proteomes" id="UP000095767"/>
    </source>
</evidence>
<evidence type="ECO:0000256" key="1">
    <source>
        <dbReference type="SAM" id="MobiDB-lite"/>
    </source>
</evidence>
<keyword evidence="3" id="KW-1185">Reference proteome</keyword>
<accession>A0A1E5W616</accession>
<comment type="caution">
    <text evidence="2">The sequence shown here is derived from an EMBL/GenBank/DDBJ whole genome shotgun (WGS) entry which is preliminary data.</text>
</comment>
<feature type="compositionally biased region" description="Basic and acidic residues" evidence="1">
    <location>
        <begin position="275"/>
        <end position="292"/>
    </location>
</feature>
<dbReference type="OrthoDB" id="690292at2759"/>
<dbReference type="EMBL" id="LWDX02020309">
    <property type="protein sequence ID" value="OEL32826.1"/>
    <property type="molecule type" value="Genomic_DNA"/>
</dbReference>
<evidence type="ECO:0008006" key="4">
    <source>
        <dbReference type="Google" id="ProtNLM"/>
    </source>
</evidence>
<dbReference type="PANTHER" id="PTHR33087">
    <property type="entry name" value="OS07G0539200 PROTEIN"/>
    <property type="match status" value="1"/>
</dbReference>
<name>A0A1E5W616_9POAL</name>
<gene>
    <name evidence="2" type="ORF">BAE44_0006155</name>
</gene>
<dbReference type="InterPro" id="IPR053253">
    <property type="entry name" value="Sex_diff_modulator"/>
</dbReference>
<sequence length="300" mass="31779">MRWTRFLQSTVTSLPSAVEVDIQGIPAYAWELSTAELLLNEYCWISAIHPDTTDRRDSFQVAAWCSNPSSFPLEMELEIVEPGWMAGDLQPETRTLVYPVTVSVVAVTDLIPRPGDPPSPPPADDEGRRCQRRWRRQRSPPESAPDASAAASRGTRTLVHARLGPHPANFAHVASRDGAAASSGVLPRDGSVPPDGIHDPTASASPEGATPSAIPRAAVGSDPEREASMSASPLADRAQHAAAFSVGSLAQAVSPCAPRSFEEAAAALSKTQHSFPEDEVIKAAQDGADKEPVAPSTTVV</sequence>
<proteinExistence type="predicted"/>